<dbReference type="AlphaFoldDB" id="A0A9D4GSH7"/>
<comment type="subcellular location">
    <subcellularLocation>
        <location evidence="1">Membrane</location>
        <topology evidence="1">Multi-pass membrane protein</topology>
    </subcellularLocation>
</comment>
<feature type="transmembrane region" description="Helical" evidence="6">
    <location>
        <begin position="35"/>
        <end position="57"/>
    </location>
</feature>
<comment type="caution">
    <text evidence="8">The sequence shown here is derived from an EMBL/GenBank/DDBJ whole genome shotgun (WGS) entry which is preliminary data.</text>
</comment>
<dbReference type="InterPro" id="IPR039871">
    <property type="entry name" value="FAM8A1"/>
</dbReference>
<evidence type="ECO:0000256" key="6">
    <source>
        <dbReference type="SAM" id="Phobius"/>
    </source>
</evidence>
<evidence type="ECO:0000313" key="8">
    <source>
        <dbReference type="EMBL" id="KAH3820661.1"/>
    </source>
</evidence>
<dbReference type="PANTHER" id="PTHR13659">
    <property type="entry name" value="AUTOSOMAL HIGHLY CONSERVED PROTEIN"/>
    <property type="match status" value="1"/>
</dbReference>
<dbReference type="GO" id="GO:0016020">
    <property type="term" value="C:membrane"/>
    <property type="evidence" value="ECO:0007669"/>
    <property type="project" value="UniProtKB-SubCell"/>
</dbReference>
<organism evidence="8 9">
    <name type="scientific">Dreissena polymorpha</name>
    <name type="common">Zebra mussel</name>
    <name type="synonym">Mytilus polymorpha</name>
    <dbReference type="NCBI Taxonomy" id="45954"/>
    <lineage>
        <taxon>Eukaryota</taxon>
        <taxon>Metazoa</taxon>
        <taxon>Spiralia</taxon>
        <taxon>Lophotrochozoa</taxon>
        <taxon>Mollusca</taxon>
        <taxon>Bivalvia</taxon>
        <taxon>Autobranchia</taxon>
        <taxon>Heteroconchia</taxon>
        <taxon>Euheterodonta</taxon>
        <taxon>Imparidentia</taxon>
        <taxon>Neoheterodontei</taxon>
        <taxon>Myida</taxon>
        <taxon>Dreissenoidea</taxon>
        <taxon>Dreissenidae</taxon>
        <taxon>Dreissena</taxon>
    </lineage>
</organism>
<reference evidence="8" key="1">
    <citation type="journal article" date="2019" name="bioRxiv">
        <title>The Genome of the Zebra Mussel, Dreissena polymorpha: A Resource for Invasive Species Research.</title>
        <authorList>
            <person name="McCartney M.A."/>
            <person name="Auch B."/>
            <person name="Kono T."/>
            <person name="Mallez S."/>
            <person name="Zhang Y."/>
            <person name="Obille A."/>
            <person name="Becker A."/>
            <person name="Abrahante J.E."/>
            <person name="Garbe J."/>
            <person name="Badalamenti J.P."/>
            <person name="Herman A."/>
            <person name="Mangelson H."/>
            <person name="Liachko I."/>
            <person name="Sullivan S."/>
            <person name="Sone E.D."/>
            <person name="Koren S."/>
            <person name="Silverstein K.A.T."/>
            <person name="Beckman K.B."/>
            <person name="Gohl D.M."/>
        </authorList>
    </citation>
    <scope>NUCLEOTIDE SEQUENCE</scope>
    <source>
        <strain evidence="8">Duluth1</strain>
        <tissue evidence="8">Whole animal</tissue>
    </source>
</reference>
<gene>
    <name evidence="8" type="ORF">DPMN_122409</name>
</gene>
<protein>
    <recommendedName>
        <fullName evidence="7">RDD domain-containing protein</fullName>
    </recommendedName>
</protein>
<sequence>MVSDGNSHTPHPGTDNQSSEPQATGYKVPFLWRRIVAELLDFILLFYTKILVTVAVLRQMGYLGNEDLLDLDSRLNLFSDFTDFTELDFEKMFTLTSELIALEVINRLCVTFVETLCLRRGYNGSIGGSTPGKRIMHLRVISFDSVQQSGNRTIAVTGARDPGFFNALLRSVIKNFSMAFFFPASFSVFFFRYNRAAYDILANTIVVEVERDHQ</sequence>
<dbReference type="InterPro" id="IPR010432">
    <property type="entry name" value="RDD"/>
</dbReference>
<dbReference type="Proteomes" id="UP000828390">
    <property type="component" value="Unassembled WGS sequence"/>
</dbReference>
<feature type="domain" description="RDD" evidence="7">
    <location>
        <begin position="29"/>
        <end position="203"/>
    </location>
</feature>
<proteinExistence type="predicted"/>
<keyword evidence="3 6" id="KW-1133">Transmembrane helix</keyword>
<keyword evidence="2 6" id="KW-0812">Transmembrane</keyword>
<evidence type="ECO:0000256" key="1">
    <source>
        <dbReference type="ARBA" id="ARBA00004141"/>
    </source>
</evidence>
<evidence type="ECO:0000256" key="3">
    <source>
        <dbReference type="ARBA" id="ARBA00022989"/>
    </source>
</evidence>
<dbReference type="Pfam" id="PF06271">
    <property type="entry name" value="RDD"/>
    <property type="match status" value="1"/>
</dbReference>
<dbReference type="PANTHER" id="PTHR13659:SF5">
    <property type="entry name" value="PROTEIN FAM8A1"/>
    <property type="match status" value="1"/>
</dbReference>
<name>A0A9D4GSH7_DREPO</name>
<evidence type="ECO:0000256" key="2">
    <source>
        <dbReference type="ARBA" id="ARBA00022692"/>
    </source>
</evidence>
<reference evidence="8" key="2">
    <citation type="submission" date="2020-11" db="EMBL/GenBank/DDBJ databases">
        <authorList>
            <person name="McCartney M.A."/>
            <person name="Auch B."/>
            <person name="Kono T."/>
            <person name="Mallez S."/>
            <person name="Becker A."/>
            <person name="Gohl D.M."/>
            <person name="Silverstein K.A.T."/>
            <person name="Koren S."/>
            <person name="Bechman K.B."/>
            <person name="Herman A."/>
            <person name="Abrahante J.E."/>
            <person name="Garbe J."/>
        </authorList>
    </citation>
    <scope>NUCLEOTIDE SEQUENCE</scope>
    <source>
        <strain evidence="8">Duluth1</strain>
        <tissue evidence="8">Whole animal</tissue>
    </source>
</reference>
<evidence type="ECO:0000256" key="5">
    <source>
        <dbReference type="SAM" id="MobiDB-lite"/>
    </source>
</evidence>
<keyword evidence="4 6" id="KW-0472">Membrane</keyword>
<evidence type="ECO:0000313" key="9">
    <source>
        <dbReference type="Proteomes" id="UP000828390"/>
    </source>
</evidence>
<evidence type="ECO:0000259" key="7">
    <source>
        <dbReference type="Pfam" id="PF06271"/>
    </source>
</evidence>
<accession>A0A9D4GSH7</accession>
<keyword evidence="9" id="KW-1185">Reference proteome</keyword>
<dbReference type="EMBL" id="JAIWYP010000005">
    <property type="protein sequence ID" value="KAH3820661.1"/>
    <property type="molecule type" value="Genomic_DNA"/>
</dbReference>
<feature type="region of interest" description="Disordered" evidence="5">
    <location>
        <begin position="1"/>
        <end position="21"/>
    </location>
</feature>
<evidence type="ECO:0000256" key="4">
    <source>
        <dbReference type="ARBA" id="ARBA00023136"/>
    </source>
</evidence>